<feature type="non-terminal residue" evidence="1">
    <location>
        <position position="83"/>
    </location>
</feature>
<reference evidence="1" key="1">
    <citation type="journal article" date="2015" name="Nature">
        <title>Complex archaea that bridge the gap between prokaryotes and eukaryotes.</title>
        <authorList>
            <person name="Spang A."/>
            <person name="Saw J.H."/>
            <person name="Jorgensen S.L."/>
            <person name="Zaremba-Niedzwiedzka K."/>
            <person name="Martijn J."/>
            <person name="Lind A.E."/>
            <person name="van Eijk R."/>
            <person name="Schleper C."/>
            <person name="Guy L."/>
            <person name="Ettema T.J."/>
        </authorList>
    </citation>
    <scope>NUCLEOTIDE SEQUENCE</scope>
</reference>
<evidence type="ECO:0000313" key="1">
    <source>
        <dbReference type="EMBL" id="KKL76552.1"/>
    </source>
</evidence>
<dbReference type="EMBL" id="LAZR01024009">
    <property type="protein sequence ID" value="KKL76552.1"/>
    <property type="molecule type" value="Genomic_DNA"/>
</dbReference>
<gene>
    <name evidence="1" type="ORF">LCGC14_2043730</name>
</gene>
<organism evidence="1">
    <name type="scientific">marine sediment metagenome</name>
    <dbReference type="NCBI Taxonomy" id="412755"/>
    <lineage>
        <taxon>unclassified sequences</taxon>
        <taxon>metagenomes</taxon>
        <taxon>ecological metagenomes</taxon>
    </lineage>
</organism>
<proteinExistence type="predicted"/>
<comment type="caution">
    <text evidence="1">The sequence shown here is derived from an EMBL/GenBank/DDBJ whole genome shotgun (WGS) entry which is preliminary data.</text>
</comment>
<name>A0A0F9HN25_9ZZZZ</name>
<sequence length="83" mass="8449">MAVGKYLPEANPGPSTSIGDELVSILEALSGGNQLSHGQLDGVGSDDHTQYLLADGSRALAGAWDMGSQNLTNLGDLTTSGSF</sequence>
<protein>
    <submittedName>
        <fullName evidence="1">Uncharacterized protein</fullName>
    </submittedName>
</protein>
<accession>A0A0F9HN25</accession>
<dbReference type="AlphaFoldDB" id="A0A0F9HN25"/>